<keyword evidence="2" id="KW-1133">Transmembrane helix</keyword>
<feature type="transmembrane region" description="Helical" evidence="2">
    <location>
        <begin position="79"/>
        <end position="102"/>
    </location>
</feature>
<feature type="compositionally biased region" description="Pro residues" evidence="1">
    <location>
        <begin position="192"/>
        <end position="208"/>
    </location>
</feature>
<dbReference type="Proteomes" id="UP000197446">
    <property type="component" value="Unassembled WGS sequence"/>
</dbReference>
<gene>
    <name evidence="3" type="ORF">CDO81_09830</name>
</gene>
<feature type="region of interest" description="Disordered" evidence="1">
    <location>
        <begin position="169"/>
        <end position="208"/>
    </location>
</feature>
<keyword evidence="4" id="KW-1185">Reference proteome</keyword>
<sequence>MPATAPVPAVDTAECGKAPFVPGDQSEKLLADFTAEVRKRQVSASENFDKSVLTLSTSGLAVSLAFLKDFIPIGQAMGAWMLYASWGLLTAATVITMLSFLASMRAQEFQQAIAEGHYRRGEAHDKPNPWDQFVIWMNRASGASFIAGVSLTTLFVAINLQRAHEVKNLAQPSNTVPDRRGLPSPGIVPSAPIRPAPPPPSAPAPQPK</sequence>
<comment type="caution">
    <text evidence="3">The sequence shown here is derived from an EMBL/GenBank/DDBJ whole genome shotgun (WGS) entry which is preliminary data.</text>
</comment>
<evidence type="ECO:0000256" key="1">
    <source>
        <dbReference type="SAM" id="MobiDB-lite"/>
    </source>
</evidence>
<protein>
    <submittedName>
        <fullName evidence="3">Uncharacterized protein</fullName>
    </submittedName>
</protein>
<evidence type="ECO:0000256" key="2">
    <source>
        <dbReference type="SAM" id="Phobius"/>
    </source>
</evidence>
<dbReference type="AlphaFoldDB" id="A0A254NI32"/>
<proteinExistence type="predicted"/>
<dbReference type="EMBL" id="NISI01000002">
    <property type="protein sequence ID" value="OWR04858.1"/>
    <property type="molecule type" value="Genomic_DNA"/>
</dbReference>
<name>A0A254NI32_9BURK</name>
<evidence type="ECO:0000313" key="4">
    <source>
        <dbReference type="Proteomes" id="UP000197446"/>
    </source>
</evidence>
<evidence type="ECO:0000313" key="3">
    <source>
        <dbReference type="EMBL" id="OWR04858.1"/>
    </source>
</evidence>
<reference evidence="3 4" key="1">
    <citation type="journal article" date="2007" name="Int. J. Syst. Evol. Microbiol.">
        <title>Description of Pelomonas aquatica sp. nov. and Pelomonas puraquae sp. nov., isolated from industrial and haemodialysis water.</title>
        <authorList>
            <person name="Gomila M."/>
            <person name="Bowien B."/>
            <person name="Falsen E."/>
            <person name="Moore E.R."/>
            <person name="Lalucat J."/>
        </authorList>
    </citation>
    <scope>NUCLEOTIDE SEQUENCE [LARGE SCALE GENOMIC DNA]</scope>
    <source>
        <strain evidence="3 4">CCUG 52769</strain>
    </source>
</reference>
<keyword evidence="2" id="KW-0472">Membrane</keyword>
<organism evidence="3 4">
    <name type="scientific">Roseateles puraquae</name>
    <dbReference type="NCBI Taxonomy" id="431059"/>
    <lineage>
        <taxon>Bacteria</taxon>
        <taxon>Pseudomonadati</taxon>
        <taxon>Pseudomonadota</taxon>
        <taxon>Betaproteobacteria</taxon>
        <taxon>Burkholderiales</taxon>
        <taxon>Sphaerotilaceae</taxon>
        <taxon>Roseateles</taxon>
    </lineage>
</organism>
<keyword evidence="2" id="KW-0812">Transmembrane</keyword>
<accession>A0A254NI32</accession>